<dbReference type="Gene3D" id="1.10.10.10">
    <property type="entry name" value="Winged helix-like DNA-binding domain superfamily/Winged helix DNA-binding domain"/>
    <property type="match status" value="1"/>
</dbReference>
<dbReference type="SUPFAM" id="SSF46894">
    <property type="entry name" value="C-terminal effector domain of the bipartite response regulators"/>
    <property type="match status" value="1"/>
</dbReference>
<dbReference type="SMART" id="SM00421">
    <property type="entry name" value="HTH_LUXR"/>
    <property type="match status" value="1"/>
</dbReference>
<accession>A0A9J6RE83</accession>
<evidence type="ECO:0000313" key="4">
    <source>
        <dbReference type="EMBL" id="MCZ0703871.1"/>
    </source>
</evidence>
<reference evidence="4" key="1">
    <citation type="submission" date="2022-11" db="EMBL/GenBank/DDBJ databases">
        <title>WGS of Natronobacillus azotifigens 24KS-1, an anaerobic diazotrophic haloalkaliphile from soda-rich habitats.</title>
        <authorList>
            <person name="Sorokin D.Y."/>
            <person name="Merkel A.Y."/>
        </authorList>
    </citation>
    <scope>NUCLEOTIDE SEQUENCE</scope>
    <source>
        <strain evidence="4">24KS-1</strain>
    </source>
</reference>
<dbReference type="EMBL" id="JAPRAT010000023">
    <property type="protein sequence ID" value="MCZ0703871.1"/>
    <property type="molecule type" value="Genomic_DNA"/>
</dbReference>
<sequence>MKSEFSLELSDYKKGYYVEGEKFTCLYCETVFEQGVIYPADQHYQTAERAIKQHIVSEHGGQIQPLLQLDKRSTGLSDHQMQLLRLFAEGLSDKDIAKRLELSVSTIRNHRFKFREKERQAKIFLAMMELMDTPNDFIPVHKGARMVDDRYAITQEEKDKVIKTYFNEAGRVDQFPSKEKRKIIILQEVIKKFDHSRNYQEQEVNAILQSIFDDHVTVRRYLIEYGFMDRSKDGQSYWVKG</sequence>
<dbReference type="InterPro" id="IPR018656">
    <property type="entry name" value="DUF2087"/>
</dbReference>
<evidence type="ECO:0000259" key="3">
    <source>
        <dbReference type="SMART" id="SM00421"/>
    </source>
</evidence>
<dbReference type="GO" id="GO:0006355">
    <property type="term" value="P:regulation of DNA-templated transcription"/>
    <property type="evidence" value="ECO:0007669"/>
    <property type="project" value="InterPro"/>
</dbReference>
<dbReference type="RefSeq" id="WP_268780634.1">
    <property type="nucleotide sequence ID" value="NZ_JAPRAT010000023.1"/>
</dbReference>
<name>A0A9J6RE83_9BACI</name>
<keyword evidence="2" id="KW-0804">Transcription</keyword>
<dbReference type="Pfam" id="PF00196">
    <property type="entry name" value="GerE"/>
    <property type="match status" value="1"/>
</dbReference>
<dbReference type="Pfam" id="PF09860">
    <property type="entry name" value="DUF2087"/>
    <property type="match status" value="1"/>
</dbReference>
<dbReference type="Proteomes" id="UP001084197">
    <property type="component" value="Unassembled WGS sequence"/>
</dbReference>
<dbReference type="InterPro" id="IPR036388">
    <property type="entry name" value="WH-like_DNA-bd_sf"/>
</dbReference>
<keyword evidence="5" id="KW-1185">Reference proteome</keyword>
<organism evidence="4 5">
    <name type="scientific">Natronobacillus azotifigens</name>
    <dbReference type="NCBI Taxonomy" id="472978"/>
    <lineage>
        <taxon>Bacteria</taxon>
        <taxon>Bacillati</taxon>
        <taxon>Bacillota</taxon>
        <taxon>Bacilli</taxon>
        <taxon>Bacillales</taxon>
        <taxon>Bacillaceae</taxon>
        <taxon>Natronobacillus</taxon>
    </lineage>
</organism>
<dbReference type="InterPro" id="IPR016032">
    <property type="entry name" value="Sig_transdc_resp-reg_C-effctor"/>
</dbReference>
<gene>
    <name evidence="4" type="ORF">OWO01_11675</name>
</gene>
<protein>
    <submittedName>
        <fullName evidence="4">DUF2087 domain-containing protein</fullName>
    </submittedName>
</protein>
<dbReference type="PRINTS" id="PR00038">
    <property type="entry name" value="HTHLUXR"/>
</dbReference>
<keyword evidence="1" id="KW-0805">Transcription regulation</keyword>
<comment type="caution">
    <text evidence="4">The sequence shown here is derived from an EMBL/GenBank/DDBJ whole genome shotgun (WGS) entry which is preliminary data.</text>
</comment>
<feature type="domain" description="HTH luxR-type" evidence="3">
    <location>
        <begin position="73"/>
        <end position="125"/>
    </location>
</feature>
<evidence type="ECO:0000256" key="2">
    <source>
        <dbReference type="ARBA" id="ARBA00023163"/>
    </source>
</evidence>
<dbReference type="AlphaFoldDB" id="A0A9J6RE83"/>
<proteinExistence type="predicted"/>
<evidence type="ECO:0000256" key="1">
    <source>
        <dbReference type="ARBA" id="ARBA00023015"/>
    </source>
</evidence>
<dbReference type="GO" id="GO:0003677">
    <property type="term" value="F:DNA binding"/>
    <property type="evidence" value="ECO:0007669"/>
    <property type="project" value="InterPro"/>
</dbReference>
<evidence type="ECO:0000313" key="5">
    <source>
        <dbReference type="Proteomes" id="UP001084197"/>
    </source>
</evidence>
<dbReference type="InterPro" id="IPR000792">
    <property type="entry name" value="Tscrpt_reg_LuxR_C"/>
</dbReference>